<dbReference type="PANTHER" id="PTHR11926">
    <property type="entry name" value="GLUCOSYL/GLUCURONOSYL TRANSFERASES"/>
    <property type="match status" value="1"/>
</dbReference>
<comment type="similarity">
    <text evidence="1 4">Belongs to the UDP-glycosyltransferase family.</text>
</comment>
<dbReference type="Gene3D" id="3.40.50.2000">
    <property type="entry name" value="Glycogen Phosphorylase B"/>
    <property type="match status" value="2"/>
</dbReference>
<accession>A0ABD0TU28</accession>
<dbReference type="InterPro" id="IPR035595">
    <property type="entry name" value="UDP_glycos_trans_CS"/>
</dbReference>
<proteinExistence type="inferred from homology"/>
<dbReference type="SUPFAM" id="SSF53756">
    <property type="entry name" value="UDP-Glycosyltransferase/glycogen phosphorylase"/>
    <property type="match status" value="1"/>
</dbReference>
<evidence type="ECO:0000256" key="5">
    <source>
        <dbReference type="RuleBase" id="RU362057"/>
    </source>
</evidence>
<dbReference type="GO" id="GO:0016757">
    <property type="term" value="F:glycosyltransferase activity"/>
    <property type="evidence" value="ECO:0007669"/>
    <property type="project" value="UniProtKB-KW"/>
</dbReference>
<evidence type="ECO:0000256" key="4">
    <source>
        <dbReference type="RuleBase" id="RU003718"/>
    </source>
</evidence>
<evidence type="ECO:0000256" key="3">
    <source>
        <dbReference type="ARBA" id="ARBA00022679"/>
    </source>
</evidence>
<evidence type="ECO:0000313" key="6">
    <source>
        <dbReference type="EMBL" id="KAL0903161.1"/>
    </source>
</evidence>
<dbReference type="EMBL" id="JANQDX010000020">
    <property type="protein sequence ID" value="KAL0903161.1"/>
    <property type="molecule type" value="Genomic_DNA"/>
</dbReference>
<keyword evidence="2 4" id="KW-0328">Glycosyltransferase</keyword>
<dbReference type="PANTHER" id="PTHR11926:SF1494">
    <property type="entry name" value="FLAVONOL 3-O-GLUCOSYLTRANSFERASE UGT76E12-RELATED"/>
    <property type="match status" value="1"/>
</dbReference>
<dbReference type="CDD" id="cd03784">
    <property type="entry name" value="GT1_Gtf-like"/>
    <property type="match status" value="1"/>
</dbReference>
<keyword evidence="7" id="KW-1185">Reference proteome</keyword>
<gene>
    <name evidence="6" type="ORF">M5K25_027518</name>
</gene>
<name>A0ABD0TU28_DENTH</name>
<dbReference type="AlphaFoldDB" id="A0ABD0TU28"/>
<reference evidence="6 7" key="1">
    <citation type="journal article" date="2024" name="Plant Biotechnol. J.">
        <title>Dendrobium thyrsiflorum genome and its molecular insights into genes involved in important horticultural traits.</title>
        <authorList>
            <person name="Chen B."/>
            <person name="Wang J.Y."/>
            <person name="Zheng P.J."/>
            <person name="Li K.L."/>
            <person name="Liang Y.M."/>
            <person name="Chen X.F."/>
            <person name="Zhang C."/>
            <person name="Zhao X."/>
            <person name="He X."/>
            <person name="Zhang G.Q."/>
            <person name="Liu Z.J."/>
            <person name="Xu Q."/>
        </authorList>
    </citation>
    <scope>NUCLEOTIDE SEQUENCE [LARGE SCALE GENOMIC DNA]</scope>
    <source>
        <strain evidence="6">GZMU011</strain>
    </source>
</reference>
<protein>
    <recommendedName>
        <fullName evidence="5">Glycosyltransferase</fullName>
        <ecNumber evidence="5">2.4.1.-</ecNumber>
    </recommendedName>
</protein>
<keyword evidence="3 4" id="KW-0808">Transferase</keyword>
<dbReference type="EC" id="2.4.1.-" evidence="5"/>
<dbReference type="InterPro" id="IPR002213">
    <property type="entry name" value="UDP_glucos_trans"/>
</dbReference>
<dbReference type="FunFam" id="3.40.50.2000:FF:000138">
    <property type="entry name" value="Glycosyltransferase"/>
    <property type="match status" value="1"/>
</dbReference>
<evidence type="ECO:0000256" key="1">
    <source>
        <dbReference type="ARBA" id="ARBA00009995"/>
    </source>
</evidence>
<evidence type="ECO:0000256" key="2">
    <source>
        <dbReference type="ARBA" id="ARBA00022676"/>
    </source>
</evidence>
<sequence length="471" mass="53091">MDSGDRLNPISSSISYRSSHIVSIPYPGRGHINPMINLCRLLSPRIDLTITIILTEEWIKLISSDSSSPNLPDNIKVRSIPNVLPSERTRGNNYTEFFEAVMSKMADPVQRVIDELNPPADIVVADALLPWIVDICKQRNVPAVSLWTESASLFFALFKFDRLDAAGGLPEDFSGDETLSYLPNVSSTHIANLLPNATTFDILRAFSRSYYWFHPAHSLLTTSFDKLEISVMEKIRSEFSIPIYQIGPLIPHNLLSPSPKPTNPDFSPYFSWLDSQPNSSVLYVSLGSFLSISDHQMEEIAMGLIQSKVKFLWVLRDKLFCVDKVDEDTGFVLPWCDQLRVLSHSSVGGFLTHCGWNSTLEAVYAGVPIITFPLFWDQKPNSKLIVDDWKIGLRLKENDDEETVKREMIVKKVRKLMDFDDEESKGMRERVAGLKEVCQAALEVGGSSQQNLDEFLQQNNDPKATVGLQKF</sequence>
<evidence type="ECO:0000313" key="7">
    <source>
        <dbReference type="Proteomes" id="UP001552299"/>
    </source>
</evidence>
<dbReference type="PROSITE" id="PS00375">
    <property type="entry name" value="UDPGT"/>
    <property type="match status" value="1"/>
</dbReference>
<dbReference type="Pfam" id="PF00201">
    <property type="entry name" value="UDPGT"/>
    <property type="match status" value="1"/>
</dbReference>
<organism evidence="6 7">
    <name type="scientific">Dendrobium thyrsiflorum</name>
    <name type="common">Pinecone-like raceme dendrobium</name>
    <name type="synonym">Orchid</name>
    <dbReference type="NCBI Taxonomy" id="117978"/>
    <lineage>
        <taxon>Eukaryota</taxon>
        <taxon>Viridiplantae</taxon>
        <taxon>Streptophyta</taxon>
        <taxon>Embryophyta</taxon>
        <taxon>Tracheophyta</taxon>
        <taxon>Spermatophyta</taxon>
        <taxon>Magnoliopsida</taxon>
        <taxon>Liliopsida</taxon>
        <taxon>Asparagales</taxon>
        <taxon>Orchidaceae</taxon>
        <taxon>Epidendroideae</taxon>
        <taxon>Malaxideae</taxon>
        <taxon>Dendrobiinae</taxon>
        <taxon>Dendrobium</taxon>
    </lineage>
</organism>
<comment type="caution">
    <text evidence="6">The sequence shown here is derived from an EMBL/GenBank/DDBJ whole genome shotgun (WGS) entry which is preliminary data.</text>
</comment>
<dbReference type="Proteomes" id="UP001552299">
    <property type="component" value="Unassembled WGS sequence"/>
</dbReference>